<gene>
    <name evidence="1" type="ORF">CPELLU_LOCUS18712</name>
</gene>
<proteinExistence type="predicted"/>
<dbReference type="EMBL" id="CAJVQA010038975">
    <property type="protein sequence ID" value="CAG8811571.1"/>
    <property type="molecule type" value="Genomic_DNA"/>
</dbReference>
<dbReference type="Proteomes" id="UP000789759">
    <property type="component" value="Unassembled WGS sequence"/>
</dbReference>
<accession>A0A9N9K5T8</accession>
<comment type="caution">
    <text evidence="1">The sequence shown here is derived from an EMBL/GenBank/DDBJ whole genome shotgun (WGS) entry which is preliminary data.</text>
</comment>
<organism evidence="1 2">
    <name type="scientific">Cetraspora pellucida</name>
    <dbReference type="NCBI Taxonomy" id="1433469"/>
    <lineage>
        <taxon>Eukaryota</taxon>
        <taxon>Fungi</taxon>
        <taxon>Fungi incertae sedis</taxon>
        <taxon>Mucoromycota</taxon>
        <taxon>Glomeromycotina</taxon>
        <taxon>Glomeromycetes</taxon>
        <taxon>Diversisporales</taxon>
        <taxon>Gigasporaceae</taxon>
        <taxon>Cetraspora</taxon>
    </lineage>
</organism>
<protein>
    <submittedName>
        <fullName evidence="1">12665_t:CDS:1</fullName>
    </submittedName>
</protein>
<dbReference type="AlphaFoldDB" id="A0A9N9K5T8"/>
<reference evidence="1" key="1">
    <citation type="submission" date="2021-06" db="EMBL/GenBank/DDBJ databases">
        <authorList>
            <person name="Kallberg Y."/>
            <person name="Tangrot J."/>
            <person name="Rosling A."/>
        </authorList>
    </citation>
    <scope>NUCLEOTIDE SEQUENCE</scope>
    <source>
        <strain evidence="1">FL966</strain>
    </source>
</reference>
<evidence type="ECO:0000313" key="2">
    <source>
        <dbReference type="Proteomes" id="UP000789759"/>
    </source>
</evidence>
<evidence type="ECO:0000313" key="1">
    <source>
        <dbReference type="EMBL" id="CAG8811571.1"/>
    </source>
</evidence>
<sequence>ENGELVARSFKLPCNVSRLISKPETIWQGKAVEDITRLNRYGNREGYFMAN</sequence>
<name>A0A9N9K5T8_9GLOM</name>
<feature type="non-terminal residue" evidence="1">
    <location>
        <position position="1"/>
    </location>
</feature>
<keyword evidence="2" id="KW-1185">Reference proteome</keyword>